<evidence type="ECO:0000313" key="6">
    <source>
        <dbReference type="EMBL" id="KAJ8048553.1"/>
    </source>
</evidence>
<dbReference type="InterPro" id="IPR003599">
    <property type="entry name" value="Ig_sub"/>
</dbReference>
<gene>
    <name evidence="6" type="ORF">HOLleu_00912</name>
</gene>
<accession>A0A9Q1HKM1</accession>
<feature type="domain" description="NACHT" evidence="5">
    <location>
        <begin position="602"/>
        <end position="719"/>
    </location>
</feature>
<keyword evidence="2" id="KW-1133">Transmembrane helix</keyword>
<comment type="caution">
    <text evidence="6">The sequence shown here is derived from an EMBL/GenBank/DDBJ whole genome shotgun (WGS) entry which is preliminary data.</text>
</comment>
<dbReference type="SMART" id="SM00409">
    <property type="entry name" value="IG"/>
    <property type="match status" value="2"/>
</dbReference>
<proteinExistence type="predicted"/>
<protein>
    <submittedName>
        <fullName evidence="6">NACHT, LRR and PYD domains-containing protein 1a</fullName>
    </submittedName>
</protein>
<feature type="chain" id="PRO_5040388021" evidence="3">
    <location>
        <begin position="25"/>
        <end position="1352"/>
    </location>
</feature>
<dbReference type="SUPFAM" id="SSF52047">
    <property type="entry name" value="RNI-like"/>
    <property type="match status" value="1"/>
</dbReference>
<feature type="region of interest" description="Disordered" evidence="1">
    <location>
        <begin position="505"/>
        <end position="534"/>
    </location>
</feature>
<dbReference type="Proteomes" id="UP001152320">
    <property type="component" value="Chromosome 1"/>
</dbReference>
<sequence length="1352" mass="155701">MMARLAVFPVCVVVFMTFVFESRCATECNTPQYLQLGTTGTVECTFPNIFFGVFWYNSNDSNATPILYFKDSTRSGRGYTSGEFNVYPNGSLIINNVSLEHDRIFKVVIFRSTSDSGDSFNIRVIATAVPSDFPIIDGCILGNVCLKQYYPPLVLACRAENARPAVKLTWLSRTVFGDRQISYETEVLQQKELFTTFSNLTVEHSTPNASSIYNLYVCKADIPMKFLQSRERKVLIENRFDGNLAAEPVVKFVKYKSSVELVCTNTSALYTVWKRKISNDYFKNILVTLSEDVPRVTTFSDLFMASGKNLFVQEVDFDNEGFYFCVYDDGGLEKIRAFQLNAYVLPDPPYVLVEGCNLYQYCVLSIQQQGFLTCSLTRVRPRIELEWKILATTPPSKLEFTNHKMTFDEVDESSNIILKSHFTIRDTSPSRITIECRVKENSIEEYRLSTKLDLLYLTDGTSDGNSVSSPSVGVIVILATILPVTLAIVIIALLFYRRAKSEKRKSSQHEEVEDETMPMMKKKAGRRKTPGNNYDAEKCRHFKKQLQAKYLQMCKQFHPIPYMGNKSYNINEVFVEGGIARKEGQKWKQLLSYREILEEKSSFSIIEGDPGYGKSTVSCHLAFEWCENKSLDIEILILLRLRYLKQGVSISTAVKEFLLDKNDLSEEDIDHVLDGCPSVTFLLDGFDKYPGLKDYEHSIINEILAKKKFEKASIILTTRISCLPLNVPKDASYFYLTGFTEQMQESYFENVVFKGKNGRSLNDTLKERLHYNTVLSALCEVPLFFVLFAHMSSDDNIQMETQFTTATNFFANVIEGFHQHVHIHDGMDIQKECNDDGIHANAEKLEKLAFNGLAENYQQMFWEEEDVKNQLSEDLYNHYVDMGILVKDFATVNDKIYATKVRFYHNTFCEWYAACYLSRNVQCKTVNEAREMLRKFNPNYLQYVFQFASGLSKEACLNIIQYLKGNIRYGERFSILCAQEQPDMKNELLNFIWDVCKAPLTIDKHDTKLLQRSTIRILSYASEQKVIDIDVLWLCGMDVTFNSSDNVLQLSSGLTLPTLQTLKQLSITNEDEITQDEFIQIASFASQCERLKTLRFRNKILPEKVPLNKLPADLKERNVSVEWHTSKKEKWQKLDLTSGVWVWEDLTEDLQEFLGIRMKNMTRKEIREHVKIFCESSVNFTSEVQQSKIDLVTFASSQKIDIECVYLRDVYAIFDKSREEGLKFRSGMLLPYLKTLNQLSITDKGREFTKEDMNGLLHYCSSCSSLKTLRFRECLLPETMCGLPEWEAFQKRDVKVHWKVDVPQKGGSYDLNTITGKWMYNRTEISPEDYLYLKTHILSEADTDVIPDDHPQ</sequence>
<dbReference type="PROSITE" id="PS50835">
    <property type="entry name" value="IG_LIKE"/>
    <property type="match status" value="1"/>
</dbReference>
<evidence type="ECO:0000259" key="5">
    <source>
        <dbReference type="PROSITE" id="PS50837"/>
    </source>
</evidence>
<dbReference type="Pfam" id="PF05729">
    <property type="entry name" value="NACHT"/>
    <property type="match status" value="1"/>
</dbReference>
<feature type="signal peptide" evidence="3">
    <location>
        <begin position="1"/>
        <end position="24"/>
    </location>
</feature>
<dbReference type="SUPFAM" id="SSF48726">
    <property type="entry name" value="Immunoglobulin"/>
    <property type="match status" value="2"/>
</dbReference>
<evidence type="ECO:0000259" key="4">
    <source>
        <dbReference type="PROSITE" id="PS50835"/>
    </source>
</evidence>
<feature type="compositionally biased region" description="Basic residues" evidence="1">
    <location>
        <begin position="520"/>
        <end position="529"/>
    </location>
</feature>
<dbReference type="InterPro" id="IPR027417">
    <property type="entry name" value="P-loop_NTPase"/>
</dbReference>
<feature type="transmembrane region" description="Helical" evidence="2">
    <location>
        <begin position="472"/>
        <end position="496"/>
    </location>
</feature>
<dbReference type="InterPro" id="IPR007110">
    <property type="entry name" value="Ig-like_dom"/>
</dbReference>
<dbReference type="InterPro" id="IPR036179">
    <property type="entry name" value="Ig-like_dom_sf"/>
</dbReference>
<dbReference type="Gene3D" id="2.60.40.10">
    <property type="entry name" value="Immunoglobulins"/>
    <property type="match status" value="2"/>
</dbReference>
<dbReference type="InterPro" id="IPR007111">
    <property type="entry name" value="NACHT_NTPase"/>
</dbReference>
<evidence type="ECO:0000256" key="3">
    <source>
        <dbReference type="SAM" id="SignalP"/>
    </source>
</evidence>
<name>A0A9Q1HKM1_HOLLE</name>
<organism evidence="6 7">
    <name type="scientific">Holothuria leucospilota</name>
    <name type="common">Black long sea cucumber</name>
    <name type="synonym">Mertensiothuria leucospilota</name>
    <dbReference type="NCBI Taxonomy" id="206669"/>
    <lineage>
        <taxon>Eukaryota</taxon>
        <taxon>Metazoa</taxon>
        <taxon>Echinodermata</taxon>
        <taxon>Eleutherozoa</taxon>
        <taxon>Echinozoa</taxon>
        <taxon>Holothuroidea</taxon>
        <taxon>Aspidochirotacea</taxon>
        <taxon>Aspidochirotida</taxon>
        <taxon>Holothuriidae</taxon>
        <taxon>Holothuria</taxon>
    </lineage>
</organism>
<dbReference type="SUPFAM" id="SSF52540">
    <property type="entry name" value="P-loop containing nucleoside triphosphate hydrolases"/>
    <property type="match status" value="1"/>
</dbReference>
<dbReference type="PANTHER" id="PTHR46312">
    <property type="entry name" value="NACHT DOMAIN-CONTAINING PROTEIN"/>
    <property type="match status" value="1"/>
</dbReference>
<dbReference type="EMBL" id="JAIZAY010000001">
    <property type="protein sequence ID" value="KAJ8048553.1"/>
    <property type="molecule type" value="Genomic_DNA"/>
</dbReference>
<keyword evidence="2" id="KW-0812">Transmembrane</keyword>
<dbReference type="OrthoDB" id="427518at2759"/>
<feature type="domain" description="Ig-like" evidence="4">
    <location>
        <begin position="153"/>
        <end position="220"/>
    </location>
</feature>
<keyword evidence="2" id="KW-0472">Membrane</keyword>
<reference evidence="6" key="1">
    <citation type="submission" date="2021-10" db="EMBL/GenBank/DDBJ databases">
        <title>Tropical sea cucumber genome reveals ecological adaptation and Cuvierian tubules defense mechanism.</title>
        <authorList>
            <person name="Chen T."/>
        </authorList>
    </citation>
    <scope>NUCLEOTIDE SEQUENCE</scope>
    <source>
        <strain evidence="6">Nanhai2018</strain>
        <tissue evidence="6">Muscle</tissue>
    </source>
</reference>
<dbReference type="PROSITE" id="PS50837">
    <property type="entry name" value="NACHT"/>
    <property type="match status" value="1"/>
</dbReference>
<dbReference type="InterPro" id="IPR013783">
    <property type="entry name" value="Ig-like_fold"/>
</dbReference>
<dbReference type="PANTHER" id="PTHR46312:SF2">
    <property type="entry name" value="NUCLEOTIDE-BINDING OLIGOMERIZATION DOMAIN-CONTAINING PROTEIN 2-LIKE"/>
    <property type="match status" value="1"/>
</dbReference>
<keyword evidence="3" id="KW-0732">Signal</keyword>
<evidence type="ECO:0000256" key="1">
    <source>
        <dbReference type="SAM" id="MobiDB-lite"/>
    </source>
</evidence>
<dbReference type="Gene3D" id="3.40.50.300">
    <property type="entry name" value="P-loop containing nucleotide triphosphate hydrolases"/>
    <property type="match status" value="1"/>
</dbReference>
<evidence type="ECO:0000256" key="2">
    <source>
        <dbReference type="SAM" id="Phobius"/>
    </source>
</evidence>
<keyword evidence="7" id="KW-1185">Reference proteome</keyword>
<evidence type="ECO:0000313" key="7">
    <source>
        <dbReference type="Proteomes" id="UP001152320"/>
    </source>
</evidence>
<feature type="transmembrane region" description="Helical" evidence="2">
    <location>
        <begin position="769"/>
        <end position="791"/>
    </location>
</feature>